<name>A0A0T9Q647_9GAMM</name>
<dbReference type="EMBL" id="CQAZ01000022">
    <property type="protein sequence ID" value="CNH97891.1"/>
    <property type="molecule type" value="Genomic_DNA"/>
</dbReference>
<reference evidence="2 3" key="3">
    <citation type="submission" date="2015-03" db="EMBL/GenBank/DDBJ databases">
        <authorList>
            <consortium name="Pathogen Informatics"/>
            <person name="Murphy D."/>
        </authorList>
    </citation>
    <scope>NUCLEOTIDE SEQUENCE [LARGE SCALE GENOMIC DNA]</scope>
    <source>
        <strain evidence="2">Type strain: CIP110230</strain>
        <strain evidence="3">type strain: CIP110230</strain>
    </source>
</reference>
<reference evidence="4" key="2">
    <citation type="submission" date="2015-03" db="EMBL/GenBank/DDBJ databases">
        <authorList>
            <consortium name="Pathogen Informatics"/>
        </authorList>
    </citation>
    <scope>NUCLEOTIDE SEQUENCE [LARGE SCALE GENOMIC DNA]</scope>
    <source>
        <strain evidence="4">A125KOH2</strain>
    </source>
</reference>
<dbReference type="EMBL" id="CWJL01000003">
    <property type="protein sequence ID" value="CRY64325.1"/>
    <property type="molecule type" value="Genomic_DNA"/>
</dbReference>
<proteinExistence type="predicted"/>
<organism evidence="1 4">
    <name type="scientific">Yersinia pekkanenii</name>
    <dbReference type="NCBI Taxonomy" id="1288385"/>
    <lineage>
        <taxon>Bacteria</taxon>
        <taxon>Pseudomonadati</taxon>
        <taxon>Pseudomonadota</taxon>
        <taxon>Gammaproteobacteria</taxon>
        <taxon>Enterobacterales</taxon>
        <taxon>Yersiniaceae</taxon>
        <taxon>Yersinia</taxon>
    </lineage>
</organism>
<evidence type="ECO:0000313" key="1">
    <source>
        <dbReference type="EMBL" id="CNH97891.1"/>
    </source>
</evidence>
<protein>
    <submittedName>
        <fullName evidence="1">Membrane protein</fullName>
    </submittedName>
</protein>
<sequence>MLQNTIVVLKTNLIGQRMVDNMKKTIVFILPFILLLGCSHAAIKYPADISEFIKIADECQYLAGEWDSSIPKERQVTLEKEVNVTCPKATELQKKLSTKYQENKKLLDVINDYDF</sequence>
<evidence type="ECO:0000313" key="2">
    <source>
        <dbReference type="EMBL" id="CRY64325.1"/>
    </source>
</evidence>
<dbReference type="AlphaFoldDB" id="A0A0T9Q647"/>
<dbReference type="Proteomes" id="UP000044625">
    <property type="component" value="Unassembled WGS sequence"/>
</dbReference>
<accession>A0A0T9Q647</accession>
<gene>
    <name evidence="1" type="ORF">ERS008529_02654</name>
    <name evidence="2" type="ORF">ERS137968_00686</name>
</gene>
<dbReference type="STRING" id="1288385.ERS137968_00686"/>
<dbReference type="Proteomes" id="UP000045840">
    <property type="component" value="Unassembled WGS sequence"/>
</dbReference>
<reference evidence="1" key="1">
    <citation type="submission" date="2015-03" db="EMBL/GenBank/DDBJ databases">
        <authorList>
            <person name="Murphy D."/>
        </authorList>
    </citation>
    <scope>NUCLEOTIDE SEQUENCE [LARGE SCALE GENOMIC DNA]</scope>
    <source>
        <strain evidence="1">A125KOH2</strain>
    </source>
</reference>
<evidence type="ECO:0000313" key="3">
    <source>
        <dbReference type="Proteomes" id="UP000044625"/>
    </source>
</evidence>
<evidence type="ECO:0000313" key="4">
    <source>
        <dbReference type="Proteomes" id="UP000045840"/>
    </source>
</evidence>
<keyword evidence="3" id="KW-1185">Reference proteome</keyword>